<keyword evidence="2" id="KW-1185">Reference proteome</keyword>
<dbReference type="Proteomes" id="UP000071778">
    <property type="component" value="Chromosome"/>
</dbReference>
<evidence type="ECO:0000313" key="2">
    <source>
        <dbReference type="Proteomes" id="UP000071778"/>
    </source>
</evidence>
<dbReference type="EMBL" id="CP013235">
    <property type="protein sequence ID" value="AMP08963.1"/>
    <property type="molecule type" value="Genomic_DNA"/>
</dbReference>
<protein>
    <submittedName>
        <fullName evidence="1">Uncharacterized protein</fullName>
    </submittedName>
</protein>
<name>A0A127QFW7_9BURK</name>
<accession>A0A127QFW7</accession>
<evidence type="ECO:0000313" key="1">
    <source>
        <dbReference type="EMBL" id="AMP08963.1"/>
    </source>
</evidence>
<reference evidence="1 2" key="1">
    <citation type="submission" date="2015-11" db="EMBL/GenBank/DDBJ databases">
        <title>Exploring the genomic traits of fungus-feeding bacterial genus Collimonas.</title>
        <authorList>
            <person name="Song C."/>
            <person name="Schmidt R."/>
            <person name="de Jager V."/>
            <person name="Krzyzanowska D."/>
            <person name="Jongedijk E."/>
            <person name="Cankar K."/>
            <person name="Beekwilder J."/>
            <person name="van Veen A."/>
            <person name="de Boer W."/>
            <person name="van Veen J.A."/>
            <person name="Garbeva P."/>
        </authorList>
    </citation>
    <scope>NUCLEOTIDE SEQUENCE [LARGE SCALE GENOMIC DNA]</scope>
    <source>
        <strain evidence="1 2">Ter282</strain>
    </source>
</reference>
<organism evidence="1 2">
    <name type="scientific">Collimonas arenae</name>
    <dbReference type="NCBI Taxonomy" id="279058"/>
    <lineage>
        <taxon>Bacteria</taxon>
        <taxon>Pseudomonadati</taxon>
        <taxon>Pseudomonadota</taxon>
        <taxon>Betaproteobacteria</taxon>
        <taxon>Burkholderiales</taxon>
        <taxon>Oxalobacteraceae</taxon>
        <taxon>Collimonas</taxon>
    </lineage>
</organism>
<gene>
    <name evidence="1" type="ORF">CAter282_1170</name>
</gene>
<dbReference type="AlphaFoldDB" id="A0A127QFW7"/>
<sequence length="42" mass="4726">MIKTKANSAAIPAVWQGQYYHIIHMQQINIARLQIQCPATAC</sequence>
<proteinExistence type="predicted"/>